<organism evidence="2">
    <name type="scientific">marine sediment metagenome</name>
    <dbReference type="NCBI Taxonomy" id="412755"/>
    <lineage>
        <taxon>unclassified sequences</taxon>
        <taxon>metagenomes</taxon>
        <taxon>ecological metagenomes</taxon>
    </lineage>
</organism>
<dbReference type="AlphaFoldDB" id="A0A0F9KVH4"/>
<name>A0A0F9KVH4_9ZZZZ</name>
<feature type="compositionally biased region" description="Basic and acidic residues" evidence="1">
    <location>
        <begin position="1"/>
        <end position="18"/>
    </location>
</feature>
<proteinExistence type="predicted"/>
<dbReference type="EMBL" id="LAZR01008436">
    <property type="protein sequence ID" value="KKM78761.1"/>
    <property type="molecule type" value="Genomic_DNA"/>
</dbReference>
<evidence type="ECO:0000256" key="1">
    <source>
        <dbReference type="SAM" id="MobiDB-lite"/>
    </source>
</evidence>
<comment type="caution">
    <text evidence="2">The sequence shown here is derived from an EMBL/GenBank/DDBJ whole genome shotgun (WGS) entry which is preliminary data.</text>
</comment>
<reference evidence="2" key="1">
    <citation type="journal article" date="2015" name="Nature">
        <title>Complex archaea that bridge the gap between prokaryotes and eukaryotes.</title>
        <authorList>
            <person name="Spang A."/>
            <person name="Saw J.H."/>
            <person name="Jorgensen S.L."/>
            <person name="Zaremba-Niedzwiedzka K."/>
            <person name="Martijn J."/>
            <person name="Lind A.E."/>
            <person name="van Eijk R."/>
            <person name="Schleper C."/>
            <person name="Guy L."/>
            <person name="Ettema T.J."/>
        </authorList>
    </citation>
    <scope>NUCLEOTIDE SEQUENCE</scope>
</reference>
<sequence>MTDQEWTYHTHEPEDHLNPQHGPNLHTHGADGKVDTILGKTANPNPMNSRCGLTDCDCEVMINGLLSRLNEIRALAQGGAEAQCPDRHADCPCYEDGLQEGRE</sequence>
<feature type="region of interest" description="Disordered" evidence="1">
    <location>
        <begin position="1"/>
        <end position="41"/>
    </location>
</feature>
<protein>
    <submittedName>
        <fullName evidence="2">Uncharacterized protein</fullName>
    </submittedName>
</protein>
<evidence type="ECO:0000313" key="2">
    <source>
        <dbReference type="EMBL" id="KKM78761.1"/>
    </source>
</evidence>
<accession>A0A0F9KVH4</accession>
<gene>
    <name evidence="2" type="ORF">LCGC14_1356650</name>
</gene>